<organism evidence="2 3">
    <name type="scientific">Leisingera aquaemixtae</name>
    <dbReference type="NCBI Taxonomy" id="1396826"/>
    <lineage>
        <taxon>Bacteria</taxon>
        <taxon>Pseudomonadati</taxon>
        <taxon>Pseudomonadota</taxon>
        <taxon>Alphaproteobacteria</taxon>
        <taxon>Rhodobacterales</taxon>
        <taxon>Roseobacteraceae</taxon>
        <taxon>Leisingera</taxon>
    </lineage>
</organism>
<dbReference type="Pfam" id="PF17963">
    <property type="entry name" value="Big_9"/>
    <property type="match status" value="1"/>
</dbReference>
<dbReference type="STRING" id="1396826.PHA8399_03133"/>
<dbReference type="EMBL" id="CYSR01000030">
    <property type="protein sequence ID" value="CUI00993.1"/>
    <property type="molecule type" value="Genomic_DNA"/>
</dbReference>
<proteinExistence type="predicted"/>
<sequence length="491" mass="52124">MPAIDIVRLDEDPHESAYNVRPDTSSRGVDLDGARITATYADGTTETLTWQALDPYTNGGAAGAGIDMFFGYSWHELSTTKQLTSLQIDLAPASSVFDTAFAMDDDPLGGSTPTSKNGFPFKVAPEYEDLSGNITATYTGIVNLSGSEAAGDLYTTMILDFSGLPEGGLLGDLVWNSDIDTMTGPFAPDLVAKSDVFQISGDGSEVLNVLDNDLHGDGSSLTITHIAGQAVSSGQSVSLSSGEVVTLNADGTLSITNDSTVSETSTFSYTVVDDRGNSDVGSVKVETVTGAPPCFVAGTQIDTRYGSVAVEDLQVGAEVMTRDHGLQPLRWIGYSTRHATGRHAPVVFAAHALGDHGPIAVSQNHRVLISSELAELLFGHSEVLVKAKHLVNGTTIQVRADGQLVTYVHLLFDEHEILCGNGLASESYHPGAETLGSFDAQTREEILELFGDFERYGPTARLALKSHEGQLLLSRLPKSANQHSDFRPLNG</sequence>
<dbReference type="InterPro" id="IPR028992">
    <property type="entry name" value="Hedgehog/Intein_dom"/>
</dbReference>
<dbReference type="AlphaFoldDB" id="A0A0P1HY56"/>
<evidence type="ECO:0000259" key="1">
    <source>
        <dbReference type="Pfam" id="PF13403"/>
    </source>
</evidence>
<dbReference type="InterPro" id="IPR036844">
    <property type="entry name" value="Hint_dom_sf"/>
</dbReference>
<evidence type="ECO:0000313" key="2">
    <source>
        <dbReference type="EMBL" id="CUI00993.1"/>
    </source>
</evidence>
<evidence type="ECO:0000313" key="3">
    <source>
        <dbReference type="Proteomes" id="UP000051326"/>
    </source>
</evidence>
<accession>A0A0P1HY56</accession>
<gene>
    <name evidence="2" type="ORF">PHA8399_03133</name>
</gene>
<protein>
    <recommendedName>
        <fullName evidence="1">Hedgehog/Intein (Hint) domain-containing protein</fullName>
    </recommendedName>
</protein>
<reference evidence="2 3" key="1">
    <citation type="submission" date="2015-09" db="EMBL/GenBank/DDBJ databases">
        <authorList>
            <consortium name="Swine Surveillance"/>
        </authorList>
    </citation>
    <scope>NUCLEOTIDE SEQUENCE [LARGE SCALE GENOMIC DNA]</scope>
    <source>
        <strain evidence="2 3">CECT 8399</strain>
    </source>
</reference>
<dbReference type="Proteomes" id="UP000051326">
    <property type="component" value="Unassembled WGS sequence"/>
</dbReference>
<name>A0A0P1HY56_9RHOB</name>
<dbReference type="Gene3D" id="2.170.16.10">
    <property type="entry name" value="Hedgehog/Intein (Hint) domain"/>
    <property type="match status" value="1"/>
</dbReference>
<dbReference type="Pfam" id="PF13403">
    <property type="entry name" value="Hint_2"/>
    <property type="match status" value="1"/>
</dbReference>
<dbReference type="SUPFAM" id="SSF51294">
    <property type="entry name" value="Hedgehog/intein (Hint) domain"/>
    <property type="match status" value="1"/>
</dbReference>
<feature type="domain" description="Hedgehog/Intein (Hint)" evidence="1">
    <location>
        <begin position="293"/>
        <end position="431"/>
    </location>
</feature>